<evidence type="ECO:0000256" key="1">
    <source>
        <dbReference type="SAM" id="MobiDB-lite"/>
    </source>
</evidence>
<comment type="caution">
    <text evidence="2">The sequence shown here is derived from an EMBL/GenBank/DDBJ whole genome shotgun (WGS) entry which is preliminary data.</text>
</comment>
<dbReference type="RefSeq" id="WP_289830721.1">
    <property type="nucleotide sequence ID" value="NZ_JAUEDK010000025.1"/>
</dbReference>
<name>A0ABT7XQQ1_9NEIS</name>
<feature type="region of interest" description="Disordered" evidence="1">
    <location>
        <begin position="1"/>
        <end position="35"/>
    </location>
</feature>
<proteinExistence type="predicted"/>
<accession>A0ABT7XQQ1</accession>
<keyword evidence="3" id="KW-1185">Reference proteome</keyword>
<dbReference type="EMBL" id="JAUEDK010000025">
    <property type="protein sequence ID" value="MDN0076075.1"/>
    <property type="molecule type" value="Genomic_DNA"/>
</dbReference>
<dbReference type="Proteomes" id="UP001168540">
    <property type="component" value="Unassembled WGS sequence"/>
</dbReference>
<gene>
    <name evidence="2" type="ORF">QU481_14390</name>
</gene>
<organism evidence="2 3">
    <name type="scientific">Crenobacter oryzisoli</name>
    <dbReference type="NCBI Taxonomy" id="3056844"/>
    <lineage>
        <taxon>Bacteria</taxon>
        <taxon>Pseudomonadati</taxon>
        <taxon>Pseudomonadota</taxon>
        <taxon>Betaproteobacteria</taxon>
        <taxon>Neisseriales</taxon>
        <taxon>Neisseriaceae</taxon>
        <taxon>Crenobacter</taxon>
    </lineage>
</organism>
<protein>
    <submittedName>
        <fullName evidence="2">Uncharacterized protein</fullName>
    </submittedName>
</protein>
<sequence>MAREFLNSQQASDKTQDLVEALAPAPNTPTEPPQQQDALIGAFPAWDLLPTTNFVRRVK</sequence>
<feature type="compositionally biased region" description="Polar residues" evidence="1">
    <location>
        <begin position="1"/>
        <end position="13"/>
    </location>
</feature>
<reference evidence="2" key="1">
    <citation type="submission" date="2023-06" db="EMBL/GenBank/DDBJ databases">
        <authorList>
            <person name="Zhang S."/>
        </authorList>
    </citation>
    <scope>NUCLEOTIDE SEQUENCE</scope>
    <source>
        <strain evidence="2">SG2303</strain>
    </source>
</reference>
<evidence type="ECO:0000313" key="2">
    <source>
        <dbReference type="EMBL" id="MDN0076075.1"/>
    </source>
</evidence>
<evidence type="ECO:0000313" key="3">
    <source>
        <dbReference type="Proteomes" id="UP001168540"/>
    </source>
</evidence>